<dbReference type="InterPro" id="IPR036576">
    <property type="entry name" value="WRKY_dom_sf"/>
</dbReference>
<dbReference type="PANTHER" id="PTHR31221:SF320">
    <property type="entry name" value="WRKY TRANSCRIPTION FACTOR 20"/>
    <property type="match status" value="1"/>
</dbReference>
<dbReference type="PROSITE" id="PS50811">
    <property type="entry name" value="WRKY"/>
    <property type="match status" value="1"/>
</dbReference>
<comment type="subcellular location">
    <subcellularLocation>
        <location evidence="1">Nucleus</location>
    </subcellularLocation>
</comment>
<dbReference type="InterPro" id="IPR044810">
    <property type="entry name" value="WRKY_plant"/>
</dbReference>
<evidence type="ECO:0000256" key="1">
    <source>
        <dbReference type="ARBA" id="ARBA00004123"/>
    </source>
</evidence>
<dbReference type="SMART" id="SM00774">
    <property type="entry name" value="WRKY"/>
    <property type="match status" value="1"/>
</dbReference>
<evidence type="ECO:0000256" key="4">
    <source>
        <dbReference type="ARBA" id="ARBA00023163"/>
    </source>
</evidence>
<dbReference type="SUPFAM" id="SSF118290">
    <property type="entry name" value="WRKY DNA-binding domain"/>
    <property type="match status" value="1"/>
</dbReference>
<protein>
    <recommendedName>
        <fullName evidence="7">WRKY domain-containing protein</fullName>
    </recommendedName>
</protein>
<proteinExistence type="predicted"/>
<dbReference type="FunFam" id="2.20.25.80:FF:000003">
    <property type="entry name" value="WRKY transcription factor 57"/>
    <property type="match status" value="1"/>
</dbReference>
<sequence length="314" mass="35050">MSDEPTDLYNNYFDPFQSQYQYGDFRHNPGSYISFTDCLQGSIDYNSLERAVGLSPSSCEVLPPVDGSAGTVVSDHAREIIGGLTSDSNNPVTQNSSISSYSEDGTEEDSCKNKREIQAKDGDEGGETSSKQNKPKKRGEKIQREPRFAFMTKSEVDHLEDGYRWRKYGQKAVKNSPYPRSYYRCTTHKCTVKKRVERSFQDPSIVITTYEDQHNHPIPATLRGSSSSAGQMFASSMPIHTSPAAAGHGQSFSHQLLLQMHTRPLHHPGSGGRGMGSTCPLTQTSSRQQQFHEQYPDYGLLQDMVPSICFKQEP</sequence>
<evidence type="ECO:0000313" key="8">
    <source>
        <dbReference type="EMBL" id="KAK4770013.1"/>
    </source>
</evidence>
<dbReference type="GO" id="GO:0043565">
    <property type="term" value="F:sequence-specific DNA binding"/>
    <property type="evidence" value="ECO:0007669"/>
    <property type="project" value="InterPro"/>
</dbReference>
<organism evidence="8 9">
    <name type="scientific">Trapa incisa</name>
    <dbReference type="NCBI Taxonomy" id="236973"/>
    <lineage>
        <taxon>Eukaryota</taxon>
        <taxon>Viridiplantae</taxon>
        <taxon>Streptophyta</taxon>
        <taxon>Embryophyta</taxon>
        <taxon>Tracheophyta</taxon>
        <taxon>Spermatophyta</taxon>
        <taxon>Magnoliopsida</taxon>
        <taxon>eudicotyledons</taxon>
        <taxon>Gunneridae</taxon>
        <taxon>Pentapetalae</taxon>
        <taxon>rosids</taxon>
        <taxon>malvids</taxon>
        <taxon>Myrtales</taxon>
        <taxon>Lythraceae</taxon>
        <taxon>Trapa</taxon>
    </lineage>
</organism>
<evidence type="ECO:0000256" key="2">
    <source>
        <dbReference type="ARBA" id="ARBA00023015"/>
    </source>
</evidence>
<evidence type="ECO:0000256" key="6">
    <source>
        <dbReference type="SAM" id="MobiDB-lite"/>
    </source>
</evidence>
<comment type="caution">
    <text evidence="8">The sequence shown here is derived from an EMBL/GenBank/DDBJ whole genome shotgun (WGS) entry which is preliminary data.</text>
</comment>
<keyword evidence="4" id="KW-0804">Transcription</keyword>
<accession>A0AAN7QLX1</accession>
<evidence type="ECO:0000256" key="3">
    <source>
        <dbReference type="ARBA" id="ARBA00023125"/>
    </source>
</evidence>
<feature type="compositionally biased region" description="Polar residues" evidence="6">
    <location>
        <begin position="85"/>
        <end position="103"/>
    </location>
</feature>
<evidence type="ECO:0000313" key="9">
    <source>
        <dbReference type="Proteomes" id="UP001345219"/>
    </source>
</evidence>
<evidence type="ECO:0000256" key="5">
    <source>
        <dbReference type="ARBA" id="ARBA00023242"/>
    </source>
</evidence>
<reference evidence="8 9" key="1">
    <citation type="journal article" date="2023" name="Hortic Res">
        <title>Pangenome of water caltrop reveals structural variations and asymmetric subgenome divergence after allopolyploidization.</title>
        <authorList>
            <person name="Zhang X."/>
            <person name="Chen Y."/>
            <person name="Wang L."/>
            <person name="Yuan Y."/>
            <person name="Fang M."/>
            <person name="Shi L."/>
            <person name="Lu R."/>
            <person name="Comes H.P."/>
            <person name="Ma Y."/>
            <person name="Chen Y."/>
            <person name="Huang G."/>
            <person name="Zhou Y."/>
            <person name="Zheng Z."/>
            <person name="Qiu Y."/>
        </authorList>
    </citation>
    <scope>NUCLEOTIDE SEQUENCE [LARGE SCALE GENOMIC DNA]</scope>
    <source>
        <tissue evidence="8">Roots</tissue>
    </source>
</reference>
<feature type="compositionally biased region" description="Basic and acidic residues" evidence="6">
    <location>
        <begin position="109"/>
        <end position="123"/>
    </location>
</feature>
<keyword evidence="2" id="KW-0805">Transcription regulation</keyword>
<evidence type="ECO:0000259" key="7">
    <source>
        <dbReference type="PROSITE" id="PS50811"/>
    </source>
</evidence>
<dbReference type="Pfam" id="PF03106">
    <property type="entry name" value="WRKY"/>
    <property type="match status" value="1"/>
</dbReference>
<gene>
    <name evidence="8" type="ORF">SAY87_030545</name>
</gene>
<dbReference type="Proteomes" id="UP001345219">
    <property type="component" value="Chromosome 24"/>
</dbReference>
<dbReference type="AlphaFoldDB" id="A0AAN7QLX1"/>
<dbReference type="EMBL" id="JAXIOK010000005">
    <property type="protein sequence ID" value="KAK4770013.1"/>
    <property type="molecule type" value="Genomic_DNA"/>
</dbReference>
<dbReference type="GO" id="GO:0005634">
    <property type="term" value="C:nucleus"/>
    <property type="evidence" value="ECO:0007669"/>
    <property type="project" value="UniProtKB-SubCell"/>
</dbReference>
<feature type="region of interest" description="Disordered" evidence="6">
    <location>
        <begin position="82"/>
        <end position="147"/>
    </location>
</feature>
<keyword evidence="9" id="KW-1185">Reference proteome</keyword>
<dbReference type="InterPro" id="IPR003657">
    <property type="entry name" value="WRKY_dom"/>
</dbReference>
<dbReference type="GO" id="GO:0003700">
    <property type="term" value="F:DNA-binding transcription factor activity"/>
    <property type="evidence" value="ECO:0007669"/>
    <property type="project" value="InterPro"/>
</dbReference>
<dbReference type="PANTHER" id="PTHR31221">
    <property type="entry name" value="WRKY TRANSCRIPTION FACTOR PROTEIN 1-RELATED"/>
    <property type="match status" value="1"/>
</dbReference>
<dbReference type="Gene3D" id="2.20.25.80">
    <property type="entry name" value="WRKY domain"/>
    <property type="match status" value="1"/>
</dbReference>
<feature type="domain" description="WRKY" evidence="7">
    <location>
        <begin position="154"/>
        <end position="219"/>
    </location>
</feature>
<keyword evidence="5" id="KW-0539">Nucleus</keyword>
<keyword evidence="3" id="KW-0238">DNA-binding</keyword>
<name>A0AAN7QLX1_9MYRT</name>